<accession>A0ABD3XBY5</accession>
<name>A0ABD3XBY5_SINWO</name>
<evidence type="ECO:0000256" key="1">
    <source>
        <dbReference type="SAM" id="MobiDB-lite"/>
    </source>
</evidence>
<dbReference type="EMBL" id="JBJQND010000003">
    <property type="protein sequence ID" value="KAL3883769.1"/>
    <property type="molecule type" value="Genomic_DNA"/>
</dbReference>
<keyword evidence="3" id="KW-1185">Reference proteome</keyword>
<reference evidence="2 3" key="1">
    <citation type="submission" date="2024-11" db="EMBL/GenBank/DDBJ databases">
        <title>Chromosome-level genome assembly of the freshwater bivalve Anodonta woodiana.</title>
        <authorList>
            <person name="Chen X."/>
        </authorList>
    </citation>
    <scope>NUCLEOTIDE SEQUENCE [LARGE SCALE GENOMIC DNA]</scope>
    <source>
        <strain evidence="2">MN2024</strain>
        <tissue evidence="2">Gills</tissue>
    </source>
</reference>
<evidence type="ECO:0000313" key="2">
    <source>
        <dbReference type="EMBL" id="KAL3883769.1"/>
    </source>
</evidence>
<dbReference type="AlphaFoldDB" id="A0ABD3XBY5"/>
<comment type="caution">
    <text evidence="2">The sequence shown here is derived from an EMBL/GenBank/DDBJ whole genome shotgun (WGS) entry which is preliminary data.</text>
</comment>
<protein>
    <submittedName>
        <fullName evidence="2">Uncharacterized protein</fullName>
    </submittedName>
</protein>
<feature type="region of interest" description="Disordered" evidence="1">
    <location>
        <begin position="117"/>
        <end position="143"/>
    </location>
</feature>
<organism evidence="2 3">
    <name type="scientific">Sinanodonta woodiana</name>
    <name type="common">Chinese pond mussel</name>
    <name type="synonym">Anodonta woodiana</name>
    <dbReference type="NCBI Taxonomy" id="1069815"/>
    <lineage>
        <taxon>Eukaryota</taxon>
        <taxon>Metazoa</taxon>
        <taxon>Spiralia</taxon>
        <taxon>Lophotrochozoa</taxon>
        <taxon>Mollusca</taxon>
        <taxon>Bivalvia</taxon>
        <taxon>Autobranchia</taxon>
        <taxon>Heteroconchia</taxon>
        <taxon>Palaeoheterodonta</taxon>
        <taxon>Unionida</taxon>
        <taxon>Unionoidea</taxon>
        <taxon>Unionidae</taxon>
        <taxon>Unioninae</taxon>
        <taxon>Sinanodonta</taxon>
    </lineage>
</organism>
<sequence length="239" mass="27884">MRSKHQSAKKKDSTYMSVVNIRIQRAFEEKIQEINQLWEAALKSMTQERLHLKQEIIKFKSSRNTLTYANDELHGNKLKKHGDDLLKLLQLRKHDKDKFDFGRLFEDKMLSGIAPINRSKDCQELPTGQTRSKRTRRESESTPIQIQPKINKIRYSFINPSTEPESVENEEKDERELKDTLSPSGQKLMVLERSNTLPVIPLVKQPQKSLQMRKGRSRKIPLKLSLPPVAELRHRHLSA</sequence>
<proteinExistence type="predicted"/>
<evidence type="ECO:0000313" key="3">
    <source>
        <dbReference type="Proteomes" id="UP001634394"/>
    </source>
</evidence>
<feature type="region of interest" description="Disordered" evidence="1">
    <location>
        <begin position="161"/>
        <end position="180"/>
    </location>
</feature>
<gene>
    <name evidence="2" type="ORF">ACJMK2_030001</name>
</gene>
<dbReference type="Proteomes" id="UP001634394">
    <property type="component" value="Unassembled WGS sequence"/>
</dbReference>